<evidence type="ECO:0000313" key="3">
    <source>
        <dbReference type="Proteomes" id="UP000054321"/>
    </source>
</evidence>
<dbReference type="NCBIfam" id="NF041278">
    <property type="entry name" value="CmcJ_NvfI_EfuI"/>
    <property type="match status" value="1"/>
</dbReference>
<reference evidence="3" key="2">
    <citation type="submission" date="2015-01" db="EMBL/GenBank/DDBJ databases">
        <title>Evolutionary Origins and Diversification of the Mycorrhizal Mutualists.</title>
        <authorList>
            <consortium name="DOE Joint Genome Institute"/>
            <consortium name="Mycorrhizal Genomics Consortium"/>
            <person name="Kohler A."/>
            <person name="Kuo A."/>
            <person name="Nagy L.G."/>
            <person name="Floudas D."/>
            <person name="Copeland A."/>
            <person name="Barry K.W."/>
            <person name="Cichocki N."/>
            <person name="Veneault-Fourrey C."/>
            <person name="LaButti K."/>
            <person name="Lindquist E.A."/>
            <person name="Lipzen A."/>
            <person name="Lundell T."/>
            <person name="Morin E."/>
            <person name="Murat C."/>
            <person name="Riley R."/>
            <person name="Ohm R."/>
            <person name="Sun H."/>
            <person name="Tunlid A."/>
            <person name="Henrissat B."/>
            <person name="Grigoriev I.V."/>
            <person name="Hibbett D.S."/>
            <person name="Martin F."/>
        </authorList>
    </citation>
    <scope>NUCLEOTIDE SEQUENCE [LARGE SCALE GENOMIC DNA]</scope>
    <source>
        <strain evidence="3">Zn</strain>
    </source>
</reference>
<evidence type="ECO:0000256" key="1">
    <source>
        <dbReference type="ARBA" id="ARBA00023604"/>
    </source>
</evidence>
<accession>A0A0C3HB06</accession>
<dbReference type="HOGENOM" id="CLU_042688_0_1_1"/>
<organism evidence="2 3">
    <name type="scientific">Oidiodendron maius (strain Zn)</name>
    <dbReference type="NCBI Taxonomy" id="913774"/>
    <lineage>
        <taxon>Eukaryota</taxon>
        <taxon>Fungi</taxon>
        <taxon>Dikarya</taxon>
        <taxon>Ascomycota</taxon>
        <taxon>Pezizomycotina</taxon>
        <taxon>Leotiomycetes</taxon>
        <taxon>Leotiomycetes incertae sedis</taxon>
        <taxon>Myxotrichaceae</taxon>
        <taxon>Oidiodendron</taxon>
    </lineage>
</organism>
<dbReference type="GO" id="GO:0016491">
    <property type="term" value="F:oxidoreductase activity"/>
    <property type="evidence" value="ECO:0007669"/>
    <property type="project" value="InterPro"/>
</dbReference>
<dbReference type="EMBL" id="KN832872">
    <property type="protein sequence ID" value="KIN05431.1"/>
    <property type="molecule type" value="Genomic_DNA"/>
</dbReference>
<gene>
    <name evidence="2" type="ORF">OIDMADRAFT_51242</name>
</gene>
<protein>
    <recommendedName>
        <fullName evidence="4">CmcJ-like methyltransferase</fullName>
    </recommendedName>
</protein>
<evidence type="ECO:0000313" key="2">
    <source>
        <dbReference type="EMBL" id="KIN05431.1"/>
    </source>
</evidence>
<dbReference type="PANTHER" id="PTHR34598:SF3">
    <property type="entry name" value="OXIDOREDUCTASE AN1597"/>
    <property type="match status" value="1"/>
</dbReference>
<dbReference type="InterPro" id="IPR044053">
    <property type="entry name" value="AsaB-like"/>
</dbReference>
<dbReference type="InParanoid" id="A0A0C3HB06"/>
<keyword evidence="3" id="KW-1185">Reference proteome</keyword>
<dbReference type="OrthoDB" id="412788at2759"/>
<dbReference type="Proteomes" id="UP000054321">
    <property type="component" value="Unassembled WGS sequence"/>
</dbReference>
<dbReference type="STRING" id="913774.A0A0C3HB06"/>
<name>A0A0C3HB06_OIDMZ</name>
<dbReference type="PANTHER" id="PTHR34598">
    <property type="entry name" value="BLL6449 PROTEIN"/>
    <property type="match status" value="1"/>
</dbReference>
<proteinExistence type="inferred from homology"/>
<dbReference type="AlphaFoldDB" id="A0A0C3HB06"/>
<sequence length="296" mass="33343">MISDTQPPHNINSTIAHLARDLRWTREKPYIADFAVPKGAALSNHIIQKCPVTIWDLRDSNFRPTLAENGFCLVTIPSNMTAAEALENPRQCEEMYFGEIRAAMHRSVCLTDRYLGPKAGRDLPLGDEIKLTKHEQPSPVAHTDYSLAGALMELPFVYPGQQKYFEDRKFDILNVWRPLKGPNDDWPLALCDAATIANEDIRESDVVHYNRIFENTMLHPSKNHRWYYLSNQAADECFVFRNVGSDPGSRSMSNPASGKAARNGLTFKGAFHAAFDNPRSTGEGRISAEVRVLGFY</sequence>
<evidence type="ECO:0008006" key="4">
    <source>
        <dbReference type="Google" id="ProtNLM"/>
    </source>
</evidence>
<reference evidence="2 3" key="1">
    <citation type="submission" date="2014-04" db="EMBL/GenBank/DDBJ databases">
        <authorList>
            <consortium name="DOE Joint Genome Institute"/>
            <person name="Kuo A."/>
            <person name="Martino E."/>
            <person name="Perotto S."/>
            <person name="Kohler A."/>
            <person name="Nagy L.G."/>
            <person name="Floudas D."/>
            <person name="Copeland A."/>
            <person name="Barry K.W."/>
            <person name="Cichocki N."/>
            <person name="Veneault-Fourrey C."/>
            <person name="LaButti K."/>
            <person name="Lindquist E.A."/>
            <person name="Lipzen A."/>
            <person name="Lundell T."/>
            <person name="Morin E."/>
            <person name="Murat C."/>
            <person name="Sun H."/>
            <person name="Tunlid A."/>
            <person name="Henrissat B."/>
            <person name="Grigoriev I.V."/>
            <person name="Hibbett D.S."/>
            <person name="Martin F."/>
            <person name="Nordberg H.P."/>
            <person name="Cantor M.N."/>
            <person name="Hua S.X."/>
        </authorList>
    </citation>
    <scope>NUCLEOTIDE SEQUENCE [LARGE SCALE GENOMIC DNA]</scope>
    <source>
        <strain evidence="2 3">Zn</strain>
    </source>
</reference>
<comment type="similarity">
    <text evidence="1">Belongs to the asaB hydroxylase/desaturase family.</text>
</comment>